<sequence>MYDLESKSEVESSDESEIIDTLFLFEDQANPNKLLSTSKAEYDKFIKEAVVDKQKLVEVTAMDRMVDLIQRISNYYEKTAERKESDPSREPTNTCTLPNFSGTNQIMIKGHLVRDIPNFRASENDILDEWIYVVEKPATINKVTYDAVVEEVTPYLKERA</sequence>
<feature type="compositionally biased region" description="Polar residues" evidence="1">
    <location>
        <begin position="90"/>
        <end position="99"/>
    </location>
</feature>
<organism evidence="2 3">
    <name type="scientific">Brachionus calyciflorus</name>
    <dbReference type="NCBI Taxonomy" id="104777"/>
    <lineage>
        <taxon>Eukaryota</taxon>
        <taxon>Metazoa</taxon>
        <taxon>Spiralia</taxon>
        <taxon>Gnathifera</taxon>
        <taxon>Rotifera</taxon>
        <taxon>Eurotatoria</taxon>
        <taxon>Monogononta</taxon>
        <taxon>Pseudotrocha</taxon>
        <taxon>Ploima</taxon>
        <taxon>Brachionidae</taxon>
        <taxon>Brachionus</taxon>
    </lineage>
</organism>
<protein>
    <submittedName>
        <fullName evidence="2">Uncharacterized protein</fullName>
    </submittedName>
</protein>
<feature type="region of interest" description="Disordered" evidence="1">
    <location>
        <begin position="79"/>
        <end position="99"/>
    </location>
</feature>
<dbReference type="EMBL" id="CAJNOC010000326">
    <property type="protein sequence ID" value="CAF0745365.1"/>
    <property type="molecule type" value="Genomic_DNA"/>
</dbReference>
<proteinExistence type="predicted"/>
<dbReference type="AlphaFoldDB" id="A0A813NXZ4"/>
<gene>
    <name evidence="2" type="ORF">OXX778_LOCUS3617</name>
</gene>
<evidence type="ECO:0000313" key="2">
    <source>
        <dbReference type="EMBL" id="CAF0745365.1"/>
    </source>
</evidence>
<feature type="compositionally biased region" description="Basic and acidic residues" evidence="1">
    <location>
        <begin position="79"/>
        <end position="89"/>
    </location>
</feature>
<comment type="caution">
    <text evidence="2">The sequence shown here is derived from an EMBL/GenBank/DDBJ whole genome shotgun (WGS) entry which is preliminary data.</text>
</comment>
<evidence type="ECO:0000313" key="3">
    <source>
        <dbReference type="Proteomes" id="UP000663879"/>
    </source>
</evidence>
<reference evidence="2" key="1">
    <citation type="submission" date="2021-02" db="EMBL/GenBank/DDBJ databases">
        <authorList>
            <person name="Nowell W R."/>
        </authorList>
    </citation>
    <scope>NUCLEOTIDE SEQUENCE</scope>
    <source>
        <strain evidence="2">Ploen Becks lab</strain>
    </source>
</reference>
<dbReference type="Proteomes" id="UP000663879">
    <property type="component" value="Unassembled WGS sequence"/>
</dbReference>
<name>A0A813NXZ4_9BILA</name>
<keyword evidence="3" id="KW-1185">Reference proteome</keyword>
<accession>A0A813NXZ4</accession>
<evidence type="ECO:0000256" key="1">
    <source>
        <dbReference type="SAM" id="MobiDB-lite"/>
    </source>
</evidence>